<comment type="catalytic activity">
    <reaction evidence="5">
        <text>dTDP-beta-L-rhamnose + NADP(+) = dTDP-4-dehydro-beta-L-rhamnose + NADPH + H(+)</text>
        <dbReference type="Rhea" id="RHEA:21796"/>
        <dbReference type="ChEBI" id="CHEBI:15378"/>
        <dbReference type="ChEBI" id="CHEBI:57510"/>
        <dbReference type="ChEBI" id="CHEBI:57783"/>
        <dbReference type="ChEBI" id="CHEBI:58349"/>
        <dbReference type="ChEBI" id="CHEBI:62830"/>
        <dbReference type="EC" id="1.1.1.133"/>
    </reaction>
</comment>
<dbReference type="InterPro" id="IPR001360">
    <property type="entry name" value="Glyco_hydro_1"/>
</dbReference>
<comment type="function">
    <text evidence="6">Catalyzes the reduction of dTDP-6-deoxy-L-lyxo-4-hexulose to yield dTDP-L-rhamnose.</text>
</comment>
<dbReference type="PANTHER" id="PTHR10491">
    <property type="entry name" value="DTDP-4-DEHYDRORHAMNOSE REDUCTASE"/>
    <property type="match status" value="1"/>
</dbReference>
<comment type="similarity">
    <text evidence="2 6">Belongs to the dTDP-4-dehydrorhamnose reductase family.</text>
</comment>
<evidence type="ECO:0000256" key="6">
    <source>
        <dbReference type="RuleBase" id="RU364082"/>
    </source>
</evidence>
<comment type="pathway">
    <text evidence="1 6">Carbohydrate biosynthesis; dTDP-L-rhamnose biosynthesis.</text>
</comment>
<evidence type="ECO:0000256" key="2">
    <source>
        <dbReference type="ARBA" id="ARBA00010944"/>
    </source>
</evidence>
<evidence type="ECO:0000259" key="7">
    <source>
        <dbReference type="Pfam" id="PF04321"/>
    </source>
</evidence>
<protein>
    <recommendedName>
        <fullName evidence="4 6">dTDP-4-dehydrorhamnose reductase</fullName>
        <ecNumber evidence="3 6">1.1.1.133</ecNumber>
    </recommendedName>
</protein>
<organism evidence="8 9">
    <name type="scientific">Nibribacter koreensis</name>
    <dbReference type="NCBI Taxonomy" id="1084519"/>
    <lineage>
        <taxon>Bacteria</taxon>
        <taxon>Pseudomonadati</taxon>
        <taxon>Bacteroidota</taxon>
        <taxon>Cytophagia</taxon>
        <taxon>Cytophagales</taxon>
        <taxon>Hymenobacteraceae</taxon>
        <taxon>Nibribacter</taxon>
    </lineage>
</organism>
<dbReference type="Pfam" id="PF04321">
    <property type="entry name" value="RmlD_sub_bind"/>
    <property type="match status" value="1"/>
</dbReference>
<dbReference type="EC" id="1.1.1.133" evidence="3 6"/>
<sequence length="743" mass="83294">MGNLELWGGIECTVNRVGDRYFDQLAQSGHAQRMSDLEVVADLGIKKLRYPVLWEHVAPEHPENQNWEWATERLNKLRSLSIDPIVGLLHHGSGPHYTNLLDPGFPEKFAAYAKSVAKQFPWVTHYTPINEPLTTARFSALYGLWYPHAQDDASFVKALYNQIKGTQLAMQAIREITPEAKLVQTDDLGYIHATPALQYQADFENHRRWLSWDMLAGRVDKKHPLWDYLISSKLPAKALLDFVENPCPADIIGVNYYVTSERYLDEHLVHYPVHTHGSNGQHRYADVEAVRVASAVPVGLQKLLTDACERYQKPVVVTEAHLGCSREEQMRWLHDVWDSALFLQKEGKNVSAVTAWSLLGAYDWNSLLTQSNGHYECGVFDVRSGTPRPTAAAHLLKKLAAGEDAHHIARLPGWWKRPSRTIYPEPHGTKECYALTCEENEHKPILITGATGTLGRAFARICEDRGLPYVLLTRQDMDIADATSVEKSFAKYKPWAVMNTAGYVRVDDAEEDSLACYRENTQGPVCLAKHCHAHHVALVTFSSDLVFDGEKQEPYLETDKPNPLNVYGRSKLLAESQVLAAMPEALVIRTSAFFGPWDEHNFVFHALRAFAHEEPFTAPEDAFITPTYVPDLVHASLDLLLDKAHGIWHVANQGTYSWAQLAELSAKVAVLDSAPYLQTVTQKDLNLPAPRPAFTALASGKGIHLPSVEDALGRFLRQSEVPFRPQEVAVEEPDASFELAAQA</sequence>
<dbReference type="SUPFAM" id="SSF51735">
    <property type="entry name" value="NAD(P)-binding Rossmann-fold domains"/>
    <property type="match status" value="1"/>
</dbReference>
<gene>
    <name evidence="8" type="ORF">GCM10023183_19800</name>
</gene>
<keyword evidence="9" id="KW-1185">Reference proteome</keyword>
<name>A0ABP8FKA5_9BACT</name>
<reference evidence="9" key="1">
    <citation type="journal article" date="2019" name="Int. J. Syst. Evol. Microbiol.">
        <title>The Global Catalogue of Microorganisms (GCM) 10K type strain sequencing project: providing services to taxonomists for standard genome sequencing and annotation.</title>
        <authorList>
            <consortium name="The Broad Institute Genomics Platform"/>
            <consortium name="The Broad Institute Genome Sequencing Center for Infectious Disease"/>
            <person name="Wu L."/>
            <person name="Ma J."/>
        </authorList>
    </citation>
    <scope>NUCLEOTIDE SEQUENCE [LARGE SCALE GENOMIC DNA]</scope>
    <source>
        <strain evidence="9">JCM 17917</strain>
    </source>
</reference>
<dbReference type="InterPro" id="IPR005913">
    <property type="entry name" value="dTDP_dehydrorham_reduct"/>
</dbReference>
<evidence type="ECO:0000313" key="9">
    <source>
        <dbReference type="Proteomes" id="UP001501844"/>
    </source>
</evidence>
<dbReference type="NCBIfam" id="TIGR01214">
    <property type="entry name" value="rmlD"/>
    <property type="match status" value="1"/>
</dbReference>
<feature type="domain" description="RmlD-like substrate binding" evidence="7">
    <location>
        <begin position="445"/>
        <end position="701"/>
    </location>
</feature>
<accession>A0ABP8FKA5</accession>
<keyword evidence="6" id="KW-0521">NADP</keyword>
<dbReference type="Proteomes" id="UP001501844">
    <property type="component" value="Unassembled WGS sequence"/>
</dbReference>
<dbReference type="Gene3D" id="3.90.25.10">
    <property type="entry name" value="UDP-galactose 4-epimerase, domain 1"/>
    <property type="match status" value="1"/>
</dbReference>
<keyword evidence="6" id="KW-0560">Oxidoreductase</keyword>
<comment type="caution">
    <text evidence="8">The sequence shown here is derived from an EMBL/GenBank/DDBJ whole genome shotgun (WGS) entry which is preliminary data.</text>
</comment>
<dbReference type="CDD" id="cd05254">
    <property type="entry name" value="dTDP_HR_like_SDR_e"/>
    <property type="match status" value="1"/>
</dbReference>
<evidence type="ECO:0000313" key="8">
    <source>
        <dbReference type="EMBL" id="GAA4305519.1"/>
    </source>
</evidence>
<proteinExistence type="inferred from homology"/>
<dbReference type="SUPFAM" id="SSF51445">
    <property type="entry name" value="(Trans)glycosidases"/>
    <property type="match status" value="1"/>
</dbReference>
<dbReference type="InterPro" id="IPR029903">
    <property type="entry name" value="RmlD-like-bd"/>
</dbReference>
<dbReference type="Pfam" id="PF00232">
    <property type="entry name" value="Glyco_hydro_1"/>
    <property type="match status" value="1"/>
</dbReference>
<dbReference type="InterPro" id="IPR036291">
    <property type="entry name" value="NAD(P)-bd_dom_sf"/>
</dbReference>
<dbReference type="EMBL" id="BAABGX010000002">
    <property type="protein sequence ID" value="GAA4305519.1"/>
    <property type="molecule type" value="Genomic_DNA"/>
</dbReference>
<dbReference type="PANTHER" id="PTHR10491:SF4">
    <property type="entry name" value="METHIONINE ADENOSYLTRANSFERASE 2 SUBUNIT BETA"/>
    <property type="match status" value="1"/>
</dbReference>
<dbReference type="InterPro" id="IPR017853">
    <property type="entry name" value="GH"/>
</dbReference>
<dbReference type="RefSeq" id="WP_345165277.1">
    <property type="nucleotide sequence ID" value="NZ_BAABGX010000002.1"/>
</dbReference>
<dbReference type="Gene3D" id="3.40.50.720">
    <property type="entry name" value="NAD(P)-binding Rossmann-like Domain"/>
    <property type="match status" value="1"/>
</dbReference>
<evidence type="ECO:0000256" key="5">
    <source>
        <dbReference type="ARBA" id="ARBA00048200"/>
    </source>
</evidence>
<evidence type="ECO:0000256" key="4">
    <source>
        <dbReference type="ARBA" id="ARBA00017099"/>
    </source>
</evidence>
<evidence type="ECO:0000256" key="3">
    <source>
        <dbReference type="ARBA" id="ARBA00012929"/>
    </source>
</evidence>
<evidence type="ECO:0000256" key="1">
    <source>
        <dbReference type="ARBA" id="ARBA00004781"/>
    </source>
</evidence>
<dbReference type="Gene3D" id="3.20.20.80">
    <property type="entry name" value="Glycosidases"/>
    <property type="match status" value="1"/>
</dbReference>